<dbReference type="EMBL" id="RCMK01000020">
    <property type="protein sequence ID" value="KAG2953905.1"/>
    <property type="molecule type" value="Genomic_DNA"/>
</dbReference>
<evidence type="ECO:0000313" key="3">
    <source>
        <dbReference type="Proteomes" id="UP000736787"/>
    </source>
</evidence>
<dbReference type="Proteomes" id="UP000697107">
    <property type="component" value="Unassembled WGS sequence"/>
</dbReference>
<gene>
    <name evidence="1" type="ORF">PC117_g1645</name>
    <name evidence="2" type="ORF">PC118_g7077</name>
</gene>
<dbReference type="AlphaFoldDB" id="A0A8T1EMS0"/>
<organism evidence="1 3">
    <name type="scientific">Phytophthora cactorum</name>
    <dbReference type="NCBI Taxonomy" id="29920"/>
    <lineage>
        <taxon>Eukaryota</taxon>
        <taxon>Sar</taxon>
        <taxon>Stramenopiles</taxon>
        <taxon>Oomycota</taxon>
        <taxon>Peronosporomycetes</taxon>
        <taxon>Peronosporales</taxon>
        <taxon>Peronosporaceae</taxon>
        <taxon>Phytophthora</taxon>
    </lineage>
</organism>
<reference evidence="1" key="1">
    <citation type="submission" date="2018-10" db="EMBL/GenBank/DDBJ databases">
        <title>Effector identification in a new, highly contiguous assembly of the strawberry crown rot pathogen Phytophthora cactorum.</title>
        <authorList>
            <person name="Armitage A.D."/>
            <person name="Nellist C.F."/>
            <person name="Bates H."/>
            <person name="Vickerstaff R.J."/>
            <person name="Harrison R.J."/>
        </authorList>
    </citation>
    <scope>NUCLEOTIDE SEQUENCE</scope>
    <source>
        <strain evidence="1">4040</strain>
        <strain evidence="2">P415</strain>
    </source>
</reference>
<accession>A0A8T1EMS0</accession>
<dbReference type="Proteomes" id="UP000736787">
    <property type="component" value="Unassembled WGS sequence"/>
</dbReference>
<sequence length="148" mass="17420">MKIGVLDVLTVIPQGKLEKQGVAWVKSTIEEKSTRADIIYSAEKWGEFWRYFYPTWIVRFPSNLWNVEPYTNDLISRTNNPLERFNREMNAAFPAPHLPDFAAGVESLPRRYANLKADMVKHVSHSGHRFVYHDQLIFLMNRLSIRRR</sequence>
<proteinExistence type="predicted"/>
<protein>
    <submittedName>
        <fullName evidence="1">Uncharacterized protein</fullName>
    </submittedName>
</protein>
<dbReference type="EMBL" id="RCML01000164">
    <property type="protein sequence ID" value="KAG2987852.1"/>
    <property type="molecule type" value="Genomic_DNA"/>
</dbReference>
<name>A0A8T1EMS0_9STRA</name>
<evidence type="ECO:0000313" key="2">
    <source>
        <dbReference type="EMBL" id="KAG2987852.1"/>
    </source>
</evidence>
<evidence type="ECO:0000313" key="1">
    <source>
        <dbReference type="EMBL" id="KAG2953905.1"/>
    </source>
</evidence>
<comment type="caution">
    <text evidence="1">The sequence shown here is derived from an EMBL/GenBank/DDBJ whole genome shotgun (WGS) entry which is preliminary data.</text>
</comment>